<evidence type="ECO:0000256" key="7">
    <source>
        <dbReference type="ARBA" id="ARBA00024867"/>
    </source>
</evidence>
<evidence type="ECO:0000256" key="8">
    <source>
        <dbReference type="PROSITE-ProRule" id="PRU00169"/>
    </source>
</evidence>
<evidence type="ECO:0000256" key="5">
    <source>
        <dbReference type="ARBA" id="ARBA00023125"/>
    </source>
</evidence>
<keyword evidence="5 9" id="KW-0238">DNA-binding</keyword>
<comment type="caution">
    <text evidence="12">The sequence shown here is derived from an EMBL/GenBank/DDBJ whole genome shotgun (WGS) entry which is preliminary data.</text>
</comment>
<evidence type="ECO:0000256" key="3">
    <source>
        <dbReference type="ARBA" id="ARBA00023012"/>
    </source>
</evidence>
<dbReference type="GO" id="GO:0000156">
    <property type="term" value="F:phosphorelay response regulator activity"/>
    <property type="evidence" value="ECO:0007669"/>
    <property type="project" value="TreeGrafter"/>
</dbReference>
<dbReference type="PANTHER" id="PTHR48111">
    <property type="entry name" value="REGULATOR OF RPOS"/>
    <property type="match status" value="1"/>
</dbReference>
<organism evidence="12 13">
    <name type="scientific">Candidatus Pullichristensenella stercorigallinarum</name>
    <dbReference type="NCBI Taxonomy" id="2840909"/>
    <lineage>
        <taxon>Bacteria</taxon>
        <taxon>Bacillati</taxon>
        <taxon>Bacillota</taxon>
        <taxon>Clostridia</taxon>
        <taxon>Candidatus Pullichristensenella</taxon>
    </lineage>
</organism>
<dbReference type="InterPro" id="IPR036388">
    <property type="entry name" value="WH-like_DNA-bd_sf"/>
</dbReference>
<evidence type="ECO:0000259" key="11">
    <source>
        <dbReference type="PROSITE" id="PS51755"/>
    </source>
</evidence>
<dbReference type="FunFam" id="3.40.50.2300:FF:000001">
    <property type="entry name" value="DNA-binding response regulator PhoB"/>
    <property type="match status" value="1"/>
</dbReference>
<feature type="modified residue" description="4-aspartylphosphate" evidence="8">
    <location>
        <position position="54"/>
    </location>
</feature>
<protein>
    <recommendedName>
        <fullName evidence="1">Stage 0 sporulation protein A homolog</fullName>
    </recommendedName>
</protein>
<dbReference type="Proteomes" id="UP000824260">
    <property type="component" value="Unassembled WGS sequence"/>
</dbReference>
<keyword evidence="2 8" id="KW-0597">Phosphoprotein</keyword>
<evidence type="ECO:0000259" key="10">
    <source>
        <dbReference type="PROSITE" id="PS50110"/>
    </source>
</evidence>
<evidence type="ECO:0000313" key="12">
    <source>
        <dbReference type="EMBL" id="HIQ81719.1"/>
    </source>
</evidence>
<dbReference type="Gene3D" id="6.10.250.690">
    <property type="match status" value="1"/>
</dbReference>
<dbReference type="InterPro" id="IPR016032">
    <property type="entry name" value="Sig_transdc_resp-reg_C-effctor"/>
</dbReference>
<evidence type="ECO:0000313" key="13">
    <source>
        <dbReference type="Proteomes" id="UP000824260"/>
    </source>
</evidence>
<sequence>MANELILAVDDEAHILELLSFNLEAGGYRVVTAATGEDALVVCAHERPAMVLLDIMLPGIDGMEVCRRLKSAPTTADIPIIMLTAKGDEVDKILGLELGADDYITKPFSVRELIARVKALLRRAAPQNEEEGILHVGGLTIDVGNYEAFRNGEKLSLTLKEFELLKLLVLSRGKVLTRDFLLDRIWGYEFYGETRTVDVHIRHIRQKLGDDAHYIETIRGVGYKFNDRQENRL</sequence>
<dbReference type="InterPro" id="IPR011006">
    <property type="entry name" value="CheY-like_superfamily"/>
</dbReference>
<evidence type="ECO:0000256" key="9">
    <source>
        <dbReference type="PROSITE-ProRule" id="PRU01091"/>
    </source>
</evidence>
<dbReference type="EMBL" id="DVFZ01000014">
    <property type="protein sequence ID" value="HIQ81719.1"/>
    <property type="molecule type" value="Genomic_DNA"/>
</dbReference>
<dbReference type="Pfam" id="PF00486">
    <property type="entry name" value="Trans_reg_C"/>
    <property type="match status" value="1"/>
</dbReference>
<feature type="domain" description="OmpR/PhoB-type" evidence="11">
    <location>
        <begin position="131"/>
        <end position="227"/>
    </location>
</feature>
<dbReference type="PROSITE" id="PS51755">
    <property type="entry name" value="OMPR_PHOB"/>
    <property type="match status" value="1"/>
</dbReference>
<dbReference type="GO" id="GO:0000976">
    <property type="term" value="F:transcription cis-regulatory region binding"/>
    <property type="evidence" value="ECO:0007669"/>
    <property type="project" value="TreeGrafter"/>
</dbReference>
<dbReference type="SMART" id="SM00862">
    <property type="entry name" value="Trans_reg_C"/>
    <property type="match status" value="1"/>
</dbReference>
<dbReference type="SUPFAM" id="SSF52172">
    <property type="entry name" value="CheY-like"/>
    <property type="match status" value="1"/>
</dbReference>
<keyword evidence="3" id="KW-0902">Two-component regulatory system</keyword>
<keyword evidence="6" id="KW-0804">Transcription</keyword>
<evidence type="ECO:0000256" key="1">
    <source>
        <dbReference type="ARBA" id="ARBA00018672"/>
    </source>
</evidence>
<dbReference type="AlphaFoldDB" id="A0A9D0ZLW0"/>
<dbReference type="SMART" id="SM00448">
    <property type="entry name" value="REC"/>
    <property type="match status" value="1"/>
</dbReference>
<feature type="DNA-binding region" description="OmpR/PhoB-type" evidence="9">
    <location>
        <begin position="131"/>
        <end position="227"/>
    </location>
</feature>
<name>A0A9D0ZLW0_9FIRM</name>
<dbReference type="GO" id="GO:0032993">
    <property type="term" value="C:protein-DNA complex"/>
    <property type="evidence" value="ECO:0007669"/>
    <property type="project" value="TreeGrafter"/>
</dbReference>
<keyword evidence="4" id="KW-0805">Transcription regulation</keyword>
<dbReference type="GO" id="GO:0006355">
    <property type="term" value="P:regulation of DNA-templated transcription"/>
    <property type="evidence" value="ECO:0007669"/>
    <property type="project" value="InterPro"/>
</dbReference>
<reference evidence="12" key="1">
    <citation type="submission" date="2020-10" db="EMBL/GenBank/DDBJ databases">
        <authorList>
            <person name="Gilroy R."/>
        </authorList>
    </citation>
    <scope>NUCLEOTIDE SEQUENCE</scope>
    <source>
        <strain evidence="12">ChiSjej6B24-2974</strain>
    </source>
</reference>
<dbReference type="CDD" id="cd19937">
    <property type="entry name" value="REC_OmpR_BsPhoP-like"/>
    <property type="match status" value="1"/>
</dbReference>
<evidence type="ECO:0000256" key="2">
    <source>
        <dbReference type="ARBA" id="ARBA00022553"/>
    </source>
</evidence>
<reference evidence="12" key="2">
    <citation type="journal article" date="2021" name="PeerJ">
        <title>Extensive microbial diversity within the chicken gut microbiome revealed by metagenomics and culture.</title>
        <authorList>
            <person name="Gilroy R."/>
            <person name="Ravi A."/>
            <person name="Getino M."/>
            <person name="Pursley I."/>
            <person name="Horton D.L."/>
            <person name="Alikhan N.F."/>
            <person name="Baker D."/>
            <person name="Gharbi K."/>
            <person name="Hall N."/>
            <person name="Watson M."/>
            <person name="Adriaenssens E.M."/>
            <person name="Foster-Nyarko E."/>
            <person name="Jarju S."/>
            <person name="Secka A."/>
            <person name="Antonio M."/>
            <person name="Oren A."/>
            <person name="Chaudhuri R.R."/>
            <person name="La Ragione R."/>
            <person name="Hildebrand F."/>
            <person name="Pallen M.J."/>
        </authorList>
    </citation>
    <scope>NUCLEOTIDE SEQUENCE</scope>
    <source>
        <strain evidence="12">ChiSjej6B24-2974</strain>
    </source>
</reference>
<dbReference type="SUPFAM" id="SSF46894">
    <property type="entry name" value="C-terminal effector domain of the bipartite response regulators"/>
    <property type="match status" value="1"/>
</dbReference>
<dbReference type="GO" id="GO:0005829">
    <property type="term" value="C:cytosol"/>
    <property type="evidence" value="ECO:0007669"/>
    <property type="project" value="TreeGrafter"/>
</dbReference>
<dbReference type="InterPro" id="IPR001789">
    <property type="entry name" value="Sig_transdc_resp-reg_receiver"/>
</dbReference>
<dbReference type="FunFam" id="1.10.10.10:FF:000018">
    <property type="entry name" value="DNA-binding response regulator ResD"/>
    <property type="match status" value="1"/>
</dbReference>
<accession>A0A9D0ZLW0</accession>
<comment type="function">
    <text evidence="7">May play the central regulatory role in sporulation. It may be an element of the effector pathway responsible for the activation of sporulation genes in response to nutritional stress. Spo0A may act in concert with spo0H (a sigma factor) to control the expression of some genes that are critical to the sporulation process.</text>
</comment>
<dbReference type="Pfam" id="PF00072">
    <property type="entry name" value="Response_reg"/>
    <property type="match status" value="1"/>
</dbReference>
<dbReference type="Gene3D" id="1.10.10.10">
    <property type="entry name" value="Winged helix-like DNA-binding domain superfamily/Winged helix DNA-binding domain"/>
    <property type="match status" value="1"/>
</dbReference>
<dbReference type="CDD" id="cd00383">
    <property type="entry name" value="trans_reg_C"/>
    <property type="match status" value="1"/>
</dbReference>
<dbReference type="InterPro" id="IPR039420">
    <property type="entry name" value="WalR-like"/>
</dbReference>
<proteinExistence type="predicted"/>
<gene>
    <name evidence="12" type="ORF">IAA52_01315</name>
</gene>
<evidence type="ECO:0000256" key="4">
    <source>
        <dbReference type="ARBA" id="ARBA00023015"/>
    </source>
</evidence>
<dbReference type="PANTHER" id="PTHR48111:SF73">
    <property type="entry name" value="ALKALINE PHOSPHATASE SYNTHESIS TRANSCRIPTIONAL REGULATORY PROTEIN PHOP"/>
    <property type="match status" value="1"/>
</dbReference>
<evidence type="ECO:0000256" key="6">
    <source>
        <dbReference type="ARBA" id="ARBA00023163"/>
    </source>
</evidence>
<dbReference type="Gene3D" id="3.40.50.2300">
    <property type="match status" value="1"/>
</dbReference>
<feature type="domain" description="Response regulatory" evidence="10">
    <location>
        <begin position="5"/>
        <end position="121"/>
    </location>
</feature>
<dbReference type="PROSITE" id="PS50110">
    <property type="entry name" value="RESPONSE_REGULATORY"/>
    <property type="match status" value="1"/>
</dbReference>
<dbReference type="InterPro" id="IPR001867">
    <property type="entry name" value="OmpR/PhoB-type_DNA-bd"/>
</dbReference>